<dbReference type="Gene3D" id="3.40.50.300">
    <property type="entry name" value="P-loop containing nucleotide triphosphate hydrolases"/>
    <property type="match status" value="2"/>
</dbReference>
<gene>
    <name evidence="9" type="ORF">AVDCRST_MAG18-797</name>
</gene>
<evidence type="ECO:0000259" key="6">
    <source>
        <dbReference type="SMART" id="SM00382"/>
    </source>
</evidence>
<dbReference type="InterPro" id="IPR003338">
    <property type="entry name" value="CDC4_N-term_subdom"/>
</dbReference>
<dbReference type="GO" id="GO:0051301">
    <property type="term" value="P:cell division"/>
    <property type="evidence" value="ECO:0007669"/>
    <property type="project" value="UniProtKB-KW"/>
</dbReference>
<evidence type="ECO:0000256" key="5">
    <source>
        <dbReference type="RuleBase" id="RU003651"/>
    </source>
</evidence>
<dbReference type="InterPro" id="IPR029067">
    <property type="entry name" value="CDC48_domain_2-like_sf"/>
</dbReference>
<keyword evidence="9" id="KW-0132">Cell division</keyword>
<reference evidence="9" key="1">
    <citation type="submission" date="2020-02" db="EMBL/GenBank/DDBJ databases">
        <authorList>
            <person name="Meier V. D."/>
        </authorList>
    </citation>
    <scope>NUCLEOTIDE SEQUENCE</scope>
    <source>
        <strain evidence="9">AVDCRST_MAG18</strain>
    </source>
</reference>
<dbReference type="InterPro" id="IPR009010">
    <property type="entry name" value="Asp_de-COase-like_dom_sf"/>
</dbReference>
<dbReference type="GO" id="GO:0005524">
    <property type="term" value="F:ATP binding"/>
    <property type="evidence" value="ECO:0007669"/>
    <property type="project" value="UniProtKB-KW"/>
</dbReference>
<dbReference type="InterPro" id="IPR027417">
    <property type="entry name" value="P-loop_NTPase"/>
</dbReference>
<dbReference type="SMART" id="SM00382">
    <property type="entry name" value="AAA"/>
    <property type="match status" value="2"/>
</dbReference>
<dbReference type="InterPro" id="IPR005938">
    <property type="entry name" value="AAA_ATPase_CDC48"/>
</dbReference>
<accession>A0A6J4US28</accession>
<dbReference type="GO" id="GO:0005737">
    <property type="term" value="C:cytoplasm"/>
    <property type="evidence" value="ECO:0007669"/>
    <property type="project" value="UniProtKB-ARBA"/>
</dbReference>
<sequence length="736" mass="79479">MTAPALPIAPPTARPEEGLRAAEANARDADRGIVRLDPVDLAALGARTGDLLLVSGARTTVAKALPLAVAERGRGIIQLDGVTRDNARAIIGERVAVRPVAARPAKRLLLQPVGGTTALSGQDARFLAHLLEGQAVVAGDRLRVGLFGPRPQDFQVQESDPEGPVIVTDQTSVRLAGNRAADGRPAITYEDIGGLAQEIRRIREMIELPLRYPVLFERLGIDPPKGVLLTGPPGTGKTLIARAVAYETAAHFFHINGPEVINKFYGQSEANLRSIFEEASRHTPSVIFIDEIDALAPKRIDVAGEVEKRVVAQLLGLMDGLQSRGQVIVIGATNIPDALDPALRRPGRFDRELTIAVPDRPGRLEILQIHTRGMPLAPDVDLDRLAALTHGFVGADLESLCREAAMVALRGLLPTIDFGLATVPFDQLAQLAVRQADFLDALRDVSPSALREVFTETPDVTWDDIGGLEEAKAALIEAVEWPLRYGALFDRLGATPPRGILLDGAPGTGKTLLARAVAHESEANFISVKGPELLSKWVGESEKGIREIFKKARAAAPCIVFFDEIDALVPERGGGFASEVSERMVGQLLAELDGLEEMQGVMVLGATNRADILDPALLRPGRFDLTITLPLPDFPAREAIVAVHLQDRPLADDIDYRVIARETEGRSGADIAGLCRQASVLAIREAISDGRDAEDEDLHIALRHLVEAAEQLRYEDFDTSPYIAPDAPQPRRSWWS</sequence>
<dbReference type="InterPro" id="IPR003959">
    <property type="entry name" value="ATPase_AAA_core"/>
</dbReference>
<dbReference type="NCBIfam" id="TIGR01243">
    <property type="entry name" value="CDC48"/>
    <property type="match status" value="1"/>
</dbReference>
<evidence type="ECO:0000259" key="8">
    <source>
        <dbReference type="SMART" id="SM01073"/>
    </source>
</evidence>
<feature type="domain" description="AAA+ ATPase" evidence="6">
    <location>
        <begin position="496"/>
        <end position="633"/>
    </location>
</feature>
<dbReference type="GO" id="GO:0016887">
    <property type="term" value="F:ATP hydrolysis activity"/>
    <property type="evidence" value="ECO:0007669"/>
    <property type="project" value="InterPro"/>
</dbReference>
<protein>
    <submittedName>
        <fullName evidence="9">Cell division protein FtsH</fullName>
    </submittedName>
</protein>
<evidence type="ECO:0000256" key="2">
    <source>
        <dbReference type="ARBA" id="ARBA00022737"/>
    </source>
</evidence>
<dbReference type="InterPro" id="IPR003960">
    <property type="entry name" value="ATPase_AAA_CS"/>
</dbReference>
<dbReference type="PROSITE" id="PS00674">
    <property type="entry name" value="AAA"/>
    <property type="match status" value="2"/>
</dbReference>
<feature type="domain" description="CDC48" evidence="7">
    <location>
        <begin position="118"/>
        <end position="182"/>
    </location>
</feature>
<dbReference type="SUPFAM" id="SSF50692">
    <property type="entry name" value="ADC-like"/>
    <property type="match status" value="1"/>
</dbReference>
<dbReference type="PANTHER" id="PTHR23077:SF171">
    <property type="entry name" value="NUCLEAR VALOSIN-CONTAINING PROTEIN-LIKE"/>
    <property type="match status" value="1"/>
</dbReference>
<proteinExistence type="inferred from homology"/>
<dbReference type="FunFam" id="2.40.40.20:FF:000007">
    <property type="entry name" value="AAA family ATPase"/>
    <property type="match status" value="1"/>
</dbReference>
<comment type="similarity">
    <text evidence="1">Belongs to the AAA ATPase family. CDC48 subfamily.</text>
</comment>
<dbReference type="SUPFAM" id="SSF54585">
    <property type="entry name" value="Cdc48 domain 2-like"/>
    <property type="match status" value="1"/>
</dbReference>
<dbReference type="SMART" id="SM01072">
    <property type="entry name" value="CDC48_2"/>
    <property type="match status" value="1"/>
</dbReference>
<dbReference type="SUPFAM" id="SSF52540">
    <property type="entry name" value="P-loop containing nucleoside triphosphate hydrolases"/>
    <property type="match status" value="2"/>
</dbReference>
<keyword evidence="9" id="KW-0131">Cell cycle</keyword>
<dbReference type="SMART" id="SM01073">
    <property type="entry name" value="CDC48_N"/>
    <property type="match status" value="1"/>
</dbReference>
<dbReference type="FunFam" id="1.10.8.60:FF:000057">
    <property type="entry name" value="AAA family ATPase, CDC48 subfamily"/>
    <property type="match status" value="1"/>
</dbReference>
<dbReference type="InterPro" id="IPR050168">
    <property type="entry name" value="AAA_ATPase_domain"/>
</dbReference>
<dbReference type="InterPro" id="IPR041569">
    <property type="entry name" value="AAA_lid_3"/>
</dbReference>
<dbReference type="Pfam" id="PF00004">
    <property type="entry name" value="AAA"/>
    <property type="match status" value="2"/>
</dbReference>
<dbReference type="InterPro" id="IPR004201">
    <property type="entry name" value="Cdc48_dom2"/>
</dbReference>
<dbReference type="InterPro" id="IPR003593">
    <property type="entry name" value="AAA+_ATPase"/>
</dbReference>
<dbReference type="EMBL" id="CADCWN010000056">
    <property type="protein sequence ID" value="CAA9557496.1"/>
    <property type="molecule type" value="Genomic_DNA"/>
</dbReference>
<name>A0A6J4US28_9BACT</name>
<evidence type="ECO:0000259" key="7">
    <source>
        <dbReference type="SMART" id="SM01072"/>
    </source>
</evidence>
<keyword evidence="2" id="KW-0677">Repeat</keyword>
<evidence type="ECO:0000256" key="3">
    <source>
        <dbReference type="ARBA" id="ARBA00022741"/>
    </source>
</evidence>
<keyword evidence="3 5" id="KW-0547">Nucleotide-binding</keyword>
<dbReference type="PANTHER" id="PTHR23077">
    <property type="entry name" value="AAA-FAMILY ATPASE"/>
    <property type="match status" value="1"/>
</dbReference>
<dbReference type="AlphaFoldDB" id="A0A6J4US28"/>
<dbReference type="Gene3D" id="2.40.40.20">
    <property type="match status" value="1"/>
</dbReference>
<dbReference type="FunFam" id="3.40.50.300:FF:000012">
    <property type="entry name" value="Transitional endoplasmic reticulum ATPase"/>
    <property type="match status" value="1"/>
</dbReference>
<dbReference type="Pfam" id="PF02359">
    <property type="entry name" value="CDC48_N"/>
    <property type="match status" value="1"/>
</dbReference>
<dbReference type="Pfam" id="PF02933">
    <property type="entry name" value="CDC48_2"/>
    <property type="match status" value="1"/>
</dbReference>
<dbReference type="FunFam" id="3.40.50.300:FF:000018">
    <property type="entry name" value="Cell division control 48"/>
    <property type="match status" value="1"/>
</dbReference>
<keyword evidence="4 5" id="KW-0067">ATP-binding</keyword>
<organism evidence="9">
    <name type="scientific">uncultured Thermomicrobiales bacterium</name>
    <dbReference type="NCBI Taxonomy" id="1645740"/>
    <lineage>
        <taxon>Bacteria</taxon>
        <taxon>Pseudomonadati</taxon>
        <taxon>Thermomicrobiota</taxon>
        <taxon>Thermomicrobia</taxon>
        <taxon>Thermomicrobiales</taxon>
        <taxon>environmental samples</taxon>
    </lineage>
</organism>
<evidence type="ECO:0000256" key="4">
    <source>
        <dbReference type="ARBA" id="ARBA00022840"/>
    </source>
</evidence>
<dbReference type="Gene3D" id="1.10.8.60">
    <property type="match status" value="2"/>
</dbReference>
<dbReference type="Gene3D" id="3.10.330.10">
    <property type="match status" value="1"/>
</dbReference>
<feature type="domain" description="AAA+ ATPase" evidence="6">
    <location>
        <begin position="223"/>
        <end position="359"/>
    </location>
</feature>
<evidence type="ECO:0000313" key="9">
    <source>
        <dbReference type="EMBL" id="CAA9557496.1"/>
    </source>
</evidence>
<dbReference type="Pfam" id="PF17862">
    <property type="entry name" value="AAA_lid_3"/>
    <property type="match status" value="2"/>
</dbReference>
<feature type="domain" description="CDC48 N-terminal subdomain" evidence="8">
    <location>
        <begin position="18"/>
        <end position="102"/>
    </location>
</feature>
<evidence type="ECO:0000256" key="1">
    <source>
        <dbReference type="ARBA" id="ARBA00009833"/>
    </source>
</evidence>